<comment type="pathway">
    <text evidence="11">Glycan degradation; trehalose degradation; D-glucose from alpha,alpha-trehalose: step 1/1.</text>
</comment>
<comment type="catalytic activity">
    <reaction evidence="1">
        <text>alpha,alpha-trehalose + H2O = alpha-D-glucose + beta-D-glucose</text>
        <dbReference type="Rhea" id="RHEA:32675"/>
        <dbReference type="ChEBI" id="CHEBI:15377"/>
        <dbReference type="ChEBI" id="CHEBI:15903"/>
        <dbReference type="ChEBI" id="CHEBI:16551"/>
        <dbReference type="ChEBI" id="CHEBI:17925"/>
        <dbReference type="EC" id="3.2.1.28"/>
    </reaction>
</comment>
<evidence type="ECO:0000256" key="3">
    <source>
        <dbReference type="ARBA" id="ARBA00012757"/>
    </source>
</evidence>
<dbReference type="InterPro" id="IPR045582">
    <property type="entry name" value="Trehalase-like_N"/>
</dbReference>
<evidence type="ECO:0000256" key="10">
    <source>
        <dbReference type="ARBA" id="ARBA00053030"/>
    </source>
</evidence>
<dbReference type="PANTHER" id="PTHR31616">
    <property type="entry name" value="TREHALASE"/>
    <property type="match status" value="1"/>
</dbReference>
<evidence type="ECO:0000256" key="11">
    <source>
        <dbReference type="ARBA" id="ARBA00060615"/>
    </source>
</evidence>
<evidence type="ECO:0000313" key="14">
    <source>
        <dbReference type="EMBL" id="SDD54429.1"/>
    </source>
</evidence>
<keyword evidence="6" id="KW-0119">Carbohydrate metabolism</keyword>
<dbReference type="Pfam" id="PF00723">
    <property type="entry name" value="Glyco_hydro_15"/>
    <property type="match status" value="1"/>
</dbReference>
<dbReference type="EMBL" id="FNAB01000005">
    <property type="protein sequence ID" value="SDD54429.1"/>
    <property type="molecule type" value="Genomic_DNA"/>
</dbReference>
<organism evidence="14 15">
    <name type="scientific">Rhodococcus tukisamuensis</name>
    <dbReference type="NCBI Taxonomy" id="168276"/>
    <lineage>
        <taxon>Bacteria</taxon>
        <taxon>Bacillati</taxon>
        <taxon>Actinomycetota</taxon>
        <taxon>Actinomycetes</taxon>
        <taxon>Mycobacteriales</taxon>
        <taxon>Nocardiaceae</taxon>
        <taxon>Rhodococcus</taxon>
    </lineage>
</organism>
<comment type="similarity">
    <text evidence="2">Belongs to the glycosyl hydrolase 15 family.</text>
</comment>
<dbReference type="RefSeq" id="WP_072846146.1">
    <property type="nucleotide sequence ID" value="NZ_FNAB01000005.1"/>
</dbReference>
<evidence type="ECO:0000259" key="13">
    <source>
        <dbReference type="Pfam" id="PF19291"/>
    </source>
</evidence>
<dbReference type="EC" id="3.2.1.28" evidence="3"/>
<gene>
    <name evidence="14" type="ORF">SAMN05444580_10553</name>
</gene>
<dbReference type="InterPro" id="IPR008928">
    <property type="entry name" value="6-hairpin_glycosidase_sf"/>
</dbReference>
<dbReference type="AlphaFoldDB" id="A0A1G6VLH3"/>
<evidence type="ECO:0000256" key="8">
    <source>
        <dbReference type="ARBA" id="ARBA00030473"/>
    </source>
</evidence>
<evidence type="ECO:0000259" key="12">
    <source>
        <dbReference type="Pfam" id="PF00723"/>
    </source>
</evidence>
<keyword evidence="7" id="KW-0326">Glycosidase</keyword>
<evidence type="ECO:0000256" key="9">
    <source>
        <dbReference type="ARBA" id="ARBA00031637"/>
    </source>
</evidence>
<feature type="domain" description="GH15-like" evidence="12">
    <location>
        <begin position="243"/>
        <end position="600"/>
    </location>
</feature>
<accession>A0A1G6VLH3</accession>
<keyword evidence="5" id="KW-0378">Hydrolase</keyword>
<evidence type="ECO:0000313" key="15">
    <source>
        <dbReference type="Proteomes" id="UP000199417"/>
    </source>
</evidence>
<comment type="cofactor">
    <cofactor evidence="10">
        <name>phosphate</name>
        <dbReference type="ChEBI" id="CHEBI:43474"/>
    </cofactor>
</comment>
<dbReference type="SUPFAM" id="SSF48208">
    <property type="entry name" value="Six-hairpin glycosidases"/>
    <property type="match status" value="1"/>
</dbReference>
<evidence type="ECO:0000256" key="6">
    <source>
        <dbReference type="ARBA" id="ARBA00023277"/>
    </source>
</evidence>
<dbReference type="InterPro" id="IPR011613">
    <property type="entry name" value="GH15-like"/>
</dbReference>
<evidence type="ECO:0000256" key="7">
    <source>
        <dbReference type="ARBA" id="ARBA00023295"/>
    </source>
</evidence>
<dbReference type="InterPro" id="IPR012341">
    <property type="entry name" value="6hp_glycosidase-like_sf"/>
</dbReference>
<proteinExistence type="inferred from homology"/>
<evidence type="ECO:0000256" key="2">
    <source>
        <dbReference type="ARBA" id="ARBA00006188"/>
    </source>
</evidence>
<dbReference type="Pfam" id="PF19291">
    <property type="entry name" value="TREH_N"/>
    <property type="match status" value="1"/>
</dbReference>
<dbReference type="Gene3D" id="1.50.10.10">
    <property type="match status" value="1"/>
</dbReference>
<name>A0A1G6VLH3_9NOCA</name>
<feature type="domain" description="Trehalase-like N-terminal" evidence="13">
    <location>
        <begin position="5"/>
        <end position="81"/>
    </location>
</feature>
<dbReference type="GO" id="GO:0005993">
    <property type="term" value="P:trehalose catabolic process"/>
    <property type="evidence" value="ECO:0007669"/>
    <property type="project" value="TreeGrafter"/>
</dbReference>
<evidence type="ECO:0000256" key="4">
    <source>
        <dbReference type="ARBA" id="ARBA00019905"/>
    </source>
</evidence>
<dbReference type="FunFam" id="1.50.10.10:FF:000005">
    <property type="entry name" value="Glycosyl hydrolase, glucoamylase"/>
    <property type="match status" value="1"/>
</dbReference>
<dbReference type="GO" id="GO:0004555">
    <property type="term" value="F:alpha,alpha-trehalase activity"/>
    <property type="evidence" value="ECO:0007669"/>
    <property type="project" value="UniProtKB-EC"/>
</dbReference>
<dbReference type="PANTHER" id="PTHR31616:SF10">
    <property type="entry name" value="TREHALASE"/>
    <property type="match status" value="1"/>
</dbReference>
<protein>
    <recommendedName>
        <fullName evidence="4">Trehalase</fullName>
        <ecNumber evidence="3">3.2.1.28</ecNumber>
    </recommendedName>
    <alternativeName>
        <fullName evidence="8">Alpha,alpha-trehalase</fullName>
    </alternativeName>
    <alternativeName>
        <fullName evidence="9">Alpha,alpha-trehalose glucohydrolase</fullName>
    </alternativeName>
</protein>
<reference evidence="14 15" key="1">
    <citation type="submission" date="2016-10" db="EMBL/GenBank/DDBJ databases">
        <authorList>
            <person name="de Groot N.N."/>
        </authorList>
    </citation>
    <scope>NUCLEOTIDE SEQUENCE [LARGE SCALE GENOMIC DNA]</scope>
    <source>
        <strain evidence="14 15">JCM 11308</strain>
    </source>
</reference>
<keyword evidence="15" id="KW-1185">Reference proteome</keyword>
<dbReference type="STRING" id="168276.SAMN05444580_10553"/>
<evidence type="ECO:0000256" key="1">
    <source>
        <dbReference type="ARBA" id="ARBA00001576"/>
    </source>
</evidence>
<dbReference type="Proteomes" id="UP000199417">
    <property type="component" value="Unassembled WGS sequence"/>
</dbReference>
<sequence length="611" mass="66418">MSDFPPIADYAFLSDCETSALIAPDGSVEWLCLPRPDAPSVFGALLDRRAGYFRLAPAGLTVPSQRRYLPGTLVLETTWCTPTGTLVVRDAMAMAPYRGGGRMEHYRRPPSGFVALGCLVRTVVCLEGTVELTTNCLPLFDYGRTPGSWRYSADGYGSARAAAAGSTVALTLTTSLSLGLGGARAGGRVDMDAGDTAFVALSWGDWTPADYDVAAGQVSDTERFFLRWLRHTRLPDHRWRPHLERSALTLKGLTYAPTGSIMAAATTSLPETPGGERNWDYRFTWIRDSTFILRALFELGHEWEAFEYFAFLVDTVASGPLQIMYGLDAERELTEHTLDHLGGYDGARPVRIGNGAWDQQQHDMWGMTVDSIATHVKHASQLGPPAWTLVTNLVAGALAVWREPDRGIWEIRGEPQHFTASKAMCWVAVDRGATLAAGRGDADLARRWREQADEIHADVCAHGVDARGVFVQSYGSTSLDAAVLLLPIMGFLPPDDARVRATVNAIADELTADGLVLRYRTAETDDGLSGAEGAFVTCSFWLVTTLSMIGEDERASALCERLLSLASPLGLYAEEIDAATGRHQGNFPQAFTHLALIDAVTRVIKAESTPT</sequence>
<evidence type="ECO:0000256" key="5">
    <source>
        <dbReference type="ARBA" id="ARBA00022801"/>
    </source>
</evidence>